<dbReference type="InterPro" id="IPR041010">
    <property type="entry name" value="Znf-ACC"/>
</dbReference>
<dbReference type="InterPro" id="IPR034733">
    <property type="entry name" value="AcCoA_carboxyl_beta"/>
</dbReference>
<evidence type="ECO:0000256" key="5">
    <source>
        <dbReference type="ARBA" id="ARBA00022741"/>
    </source>
</evidence>
<dbReference type="GO" id="GO:0005524">
    <property type="term" value="F:ATP binding"/>
    <property type="evidence" value="ECO:0007669"/>
    <property type="project" value="UniProtKB-KW"/>
</dbReference>
<evidence type="ECO:0000256" key="9">
    <source>
        <dbReference type="ARBA" id="ARBA00022840"/>
    </source>
</evidence>
<dbReference type="InterPro" id="IPR029045">
    <property type="entry name" value="ClpP/crotonase-like_dom_sf"/>
</dbReference>
<dbReference type="Gene3D" id="3.90.226.10">
    <property type="entry name" value="2-enoyl-CoA Hydratase, Chain A, domain 1"/>
    <property type="match status" value="1"/>
</dbReference>
<feature type="zinc finger region" description="C4-type" evidence="13">
    <location>
        <begin position="32"/>
        <end position="54"/>
    </location>
</feature>
<evidence type="ECO:0000256" key="3">
    <source>
        <dbReference type="ARBA" id="ARBA00022679"/>
    </source>
</evidence>
<evidence type="ECO:0000256" key="8">
    <source>
        <dbReference type="ARBA" id="ARBA00022833"/>
    </source>
</evidence>
<dbReference type="EC" id="2.1.3.15" evidence="13"/>
<keyword evidence="7 13" id="KW-0276">Fatty acid metabolism</keyword>
<dbReference type="GO" id="GO:0006633">
    <property type="term" value="P:fatty acid biosynthetic process"/>
    <property type="evidence" value="ECO:0007669"/>
    <property type="project" value="UniProtKB-KW"/>
</dbReference>
<dbReference type="RefSeq" id="WP_173221180.1">
    <property type="nucleotide sequence ID" value="NZ_CP048104.1"/>
</dbReference>
<comment type="similarity">
    <text evidence="13">Belongs to the AccD/PCCB family.</text>
</comment>
<reference evidence="15 16" key="1">
    <citation type="submission" date="2020-01" db="EMBL/GenBank/DDBJ databases">
        <authorList>
            <person name="Gulvik C.A."/>
            <person name="Batra D.G."/>
        </authorList>
    </citation>
    <scope>NUCLEOTIDE SEQUENCE [LARGE SCALE GENOMIC DNA]</scope>
    <source>
        <strain evidence="15 16">W9323</strain>
    </source>
</reference>
<keyword evidence="10 13" id="KW-0443">Lipid metabolism</keyword>
<evidence type="ECO:0000313" key="16">
    <source>
        <dbReference type="Proteomes" id="UP000503088"/>
    </source>
</evidence>
<dbReference type="HAMAP" id="MF_01395">
    <property type="entry name" value="AcetylCoA_CT_beta"/>
    <property type="match status" value="1"/>
</dbReference>
<organism evidence="15 16">
    <name type="scientific">Kroppenstedtia pulmonis</name>
    <dbReference type="NCBI Taxonomy" id="1380685"/>
    <lineage>
        <taxon>Bacteria</taxon>
        <taxon>Bacillati</taxon>
        <taxon>Bacillota</taxon>
        <taxon>Bacilli</taxon>
        <taxon>Bacillales</taxon>
        <taxon>Thermoactinomycetaceae</taxon>
        <taxon>Kroppenstedtia</taxon>
    </lineage>
</organism>
<dbReference type="PRINTS" id="PR01070">
    <property type="entry name" value="ACCCTRFRASEB"/>
</dbReference>
<dbReference type="KEGG" id="kpul:GXN76_05320"/>
<evidence type="ECO:0000256" key="7">
    <source>
        <dbReference type="ARBA" id="ARBA00022832"/>
    </source>
</evidence>
<dbReference type="NCBIfam" id="TIGR00515">
    <property type="entry name" value="accD"/>
    <property type="match status" value="1"/>
</dbReference>
<evidence type="ECO:0000256" key="10">
    <source>
        <dbReference type="ARBA" id="ARBA00023098"/>
    </source>
</evidence>
<evidence type="ECO:0000256" key="2">
    <source>
        <dbReference type="ARBA" id="ARBA00022516"/>
    </source>
</evidence>
<evidence type="ECO:0000256" key="6">
    <source>
        <dbReference type="ARBA" id="ARBA00022771"/>
    </source>
</evidence>
<keyword evidence="11 13" id="KW-0275">Fatty acid biosynthesis</keyword>
<dbReference type="InterPro" id="IPR011762">
    <property type="entry name" value="COA_CT_N"/>
</dbReference>
<keyword evidence="5 13" id="KW-0547">Nucleotide-binding</keyword>
<comment type="subunit">
    <text evidence="13">Acetyl-CoA carboxylase is a heterohexamer composed of biotin carboxyl carrier protein (AccB), biotin carboxylase (AccC) and two subunits each of ACCase subunit alpha (AccA) and ACCase subunit beta (AccD).</text>
</comment>
<sequence length="287" mass="31856">MLKDLFRKQKKYATIPSEQAKRDIPEGIMQKCPSCGSIGFTKELEKNLKVCKSCEYHFSLSAPERIRITVDEGCFFEYDSDLLSEDPLSFPNYRNKLKQDMEKTELKEAVVTGEGTIGGFPAVIGVMDSRFRMGSMGSVVGEKIARAARQAATKGYPFILFSASGGARMQEGVLSLMQMAKTSAALEQLHRKRVLFVSVLTNPTTGGVSASFSSLGDINIAEPQALIGFAGRRVIEQTVREKLPEDFQTAEFLLKHGQLDQVVSRLELRDTLIQILDLHLSGRDHNE</sequence>
<dbReference type="InterPro" id="IPR000438">
    <property type="entry name" value="Acetyl_CoA_COase_Trfase_b_su"/>
</dbReference>
<dbReference type="Proteomes" id="UP000503088">
    <property type="component" value="Chromosome"/>
</dbReference>
<feature type="domain" description="CoA carboxyltransferase N-terminal" evidence="14">
    <location>
        <begin position="28"/>
        <end position="287"/>
    </location>
</feature>
<dbReference type="GO" id="GO:0016743">
    <property type="term" value="F:carboxyl- or carbamoyltransferase activity"/>
    <property type="evidence" value="ECO:0007669"/>
    <property type="project" value="UniProtKB-UniRule"/>
</dbReference>
<comment type="pathway">
    <text evidence="13">Lipid metabolism; malonyl-CoA biosynthesis; malonyl-CoA from acetyl-CoA: step 1/1.</text>
</comment>
<gene>
    <name evidence="13" type="primary">accD</name>
    <name evidence="15" type="ORF">GXN76_05320</name>
</gene>
<keyword evidence="2 13" id="KW-0444">Lipid biosynthesis</keyword>
<comment type="catalytic activity">
    <reaction evidence="13">
        <text>N(6)-carboxybiotinyl-L-lysyl-[protein] + acetyl-CoA = N(6)-biotinyl-L-lysyl-[protein] + malonyl-CoA</text>
        <dbReference type="Rhea" id="RHEA:54728"/>
        <dbReference type="Rhea" id="RHEA-COMP:10505"/>
        <dbReference type="Rhea" id="RHEA-COMP:10506"/>
        <dbReference type="ChEBI" id="CHEBI:57288"/>
        <dbReference type="ChEBI" id="CHEBI:57384"/>
        <dbReference type="ChEBI" id="CHEBI:83144"/>
        <dbReference type="ChEBI" id="CHEBI:83145"/>
        <dbReference type="EC" id="2.1.3.15"/>
    </reaction>
</comment>
<dbReference type="EMBL" id="CP048104">
    <property type="protein sequence ID" value="QKG83953.1"/>
    <property type="molecule type" value="Genomic_DNA"/>
</dbReference>
<dbReference type="GO" id="GO:0008270">
    <property type="term" value="F:zinc ion binding"/>
    <property type="evidence" value="ECO:0007669"/>
    <property type="project" value="UniProtKB-UniRule"/>
</dbReference>
<keyword evidence="9 13" id="KW-0067">ATP-binding</keyword>
<comment type="function">
    <text evidence="12 13">Component of the acetyl coenzyme A carboxylase (ACC) complex. Biotin carboxylase (BC) catalyzes the carboxylation of biotin on its carrier protein (BCCP) and then the CO(2) group is transferred by the transcarboxylase to acetyl-CoA to form malonyl-CoA.</text>
</comment>
<keyword evidence="16" id="KW-1185">Reference proteome</keyword>
<protein>
    <recommendedName>
        <fullName evidence="13">Acetyl-coenzyme A carboxylase carboxyl transferase subunit beta</fullName>
        <shortName evidence="13">ACCase subunit beta</shortName>
        <shortName evidence="13">Acetyl-CoA carboxylase carboxyltransferase subunit beta</shortName>
        <ecNumber evidence="13">2.1.3.15</ecNumber>
    </recommendedName>
</protein>
<keyword evidence="6 13" id="KW-0863">Zinc-finger</keyword>
<dbReference type="GO" id="GO:0003989">
    <property type="term" value="F:acetyl-CoA carboxylase activity"/>
    <property type="evidence" value="ECO:0007669"/>
    <property type="project" value="InterPro"/>
</dbReference>
<evidence type="ECO:0000259" key="14">
    <source>
        <dbReference type="PROSITE" id="PS50980"/>
    </source>
</evidence>
<dbReference type="PANTHER" id="PTHR42995">
    <property type="entry name" value="ACETYL-COENZYME A CARBOXYLASE CARBOXYL TRANSFERASE SUBUNIT BETA, CHLOROPLASTIC"/>
    <property type="match status" value="1"/>
</dbReference>
<keyword evidence="3 13" id="KW-0808">Transferase</keyword>
<dbReference type="UniPathway" id="UPA00655">
    <property type="reaction ID" value="UER00711"/>
</dbReference>
<evidence type="ECO:0000256" key="4">
    <source>
        <dbReference type="ARBA" id="ARBA00022723"/>
    </source>
</evidence>
<keyword evidence="15" id="KW-0436">Ligase</keyword>
<evidence type="ECO:0000313" key="15">
    <source>
        <dbReference type="EMBL" id="QKG83953.1"/>
    </source>
</evidence>
<dbReference type="Pfam" id="PF01039">
    <property type="entry name" value="Carboxyl_trans"/>
    <property type="match status" value="1"/>
</dbReference>
<evidence type="ECO:0000256" key="1">
    <source>
        <dbReference type="ARBA" id="ARBA00004496"/>
    </source>
</evidence>
<feature type="binding site" evidence="13">
    <location>
        <position position="35"/>
    </location>
    <ligand>
        <name>Zn(2+)</name>
        <dbReference type="ChEBI" id="CHEBI:29105"/>
    </ligand>
</feature>
<feature type="binding site" evidence="13">
    <location>
        <position position="32"/>
    </location>
    <ligand>
        <name>Zn(2+)</name>
        <dbReference type="ChEBI" id="CHEBI:29105"/>
    </ligand>
</feature>
<dbReference type="GO" id="GO:0009317">
    <property type="term" value="C:acetyl-CoA carboxylase complex"/>
    <property type="evidence" value="ECO:0007669"/>
    <property type="project" value="InterPro"/>
</dbReference>
<dbReference type="GO" id="GO:2001295">
    <property type="term" value="P:malonyl-CoA biosynthetic process"/>
    <property type="evidence" value="ECO:0007669"/>
    <property type="project" value="UniProtKB-UniRule"/>
</dbReference>
<evidence type="ECO:0000256" key="12">
    <source>
        <dbReference type="ARBA" id="ARBA00025280"/>
    </source>
</evidence>
<dbReference type="Pfam" id="PF17848">
    <property type="entry name" value="Zn_ribbon_ACC"/>
    <property type="match status" value="1"/>
</dbReference>
<evidence type="ECO:0000256" key="13">
    <source>
        <dbReference type="HAMAP-Rule" id="MF_01395"/>
    </source>
</evidence>
<name>A0A7D4BVG3_9BACL</name>
<keyword evidence="4 13" id="KW-0479">Metal-binding</keyword>
<dbReference type="AlphaFoldDB" id="A0A7D4BVG3"/>
<dbReference type="PROSITE" id="PS50980">
    <property type="entry name" value="COA_CT_NTER"/>
    <property type="match status" value="1"/>
</dbReference>
<keyword evidence="13" id="KW-0963">Cytoplasm</keyword>
<keyword evidence="8 13" id="KW-0862">Zinc</keyword>
<accession>A0A7D4BVG3</accession>
<proteinExistence type="inferred from homology"/>
<comment type="subcellular location">
    <subcellularLocation>
        <location evidence="1 13">Cytoplasm</location>
    </subcellularLocation>
</comment>
<dbReference type="PANTHER" id="PTHR42995:SF5">
    <property type="entry name" value="ACETYL-COENZYME A CARBOXYLASE CARBOXYL TRANSFERASE SUBUNIT BETA, CHLOROPLASTIC"/>
    <property type="match status" value="1"/>
</dbReference>
<feature type="binding site" evidence="13">
    <location>
        <position position="54"/>
    </location>
    <ligand>
        <name>Zn(2+)</name>
        <dbReference type="ChEBI" id="CHEBI:29105"/>
    </ligand>
</feature>
<comment type="cofactor">
    <cofactor evidence="13">
        <name>Zn(2+)</name>
        <dbReference type="ChEBI" id="CHEBI:29105"/>
    </cofactor>
    <text evidence="13">Binds 1 zinc ion per subunit.</text>
</comment>
<evidence type="ECO:0000256" key="11">
    <source>
        <dbReference type="ARBA" id="ARBA00023160"/>
    </source>
</evidence>
<feature type="binding site" evidence="13">
    <location>
        <position position="51"/>
    </location>
    <ligand>
        <name>Zn(2+)</name>
        <dbReference type="ChEBI" id="CHEBI:29105"/>
    </ligand>
</feature>
<dbReference type="SUPFAM" id="SSF52096">
    <property type="entry name" value="ClpP/crotonase"/>
    <property type="match status" value="1"/>
</dbReference>